<reference evidence="1 2" key="1">
    <citation type="journal article" date="2016" name="Environ. Microbiol.">
        <title>New Methyloceanibacter diversity from North Sea sediments includes methanotroph containing solely the soluble methane monooxygenase.</title>
        <authorList>
            <person name="Vekeman B."/>
            <person name="Kerckhof F.M."/>
            <person name="Cremers G."/>
            <person name="de Vos P."/>
            <person name="Vandamme P."/>
            <person name="Boon N."/>
            <person name="Op den Camp H.J."/>
            <person name="Heylen K."/>
        </authorList>
    </citation>
    <scope>NUCLEOTIDE SEQUENCE [LARGE SCALE GENOMIC DNA]</scope>
    <source>
        <strain evidence="1 2">R-67174</strain>
    </source>
</reference>
<gene>
    <name evidence="1" type="ORF">AUC68_02305</name>
</gene>
<evidence type="ECO:0000313" key="2">
    <source>
        <dbReference type="Proteomes" id="UP000094501"/>
    </source>
</evidence>
<evidence type="ECO:0000313" key="1">
    <source>
        <dbReference type="EMBL" id="ODR99960.1"/>
    </source>
</evidence>
<proteinExistence type="predicted"/>
<protein>
    <submittedName>
        <fullName evidence="1">Uncharacterized protein</fullName>
    </submittedName>
</protein>
<dbReference type="EMBL" id="LPWG01000010">
    <property type="protein sequence ID" value="ODR99960.1"/>
    <property type="molecule type" value="Genomic_DNA"/>
</dbReference>
<organism evidence="1 2">
    <name type="scientific">Methyloceanibacter methanicus</name>
    <dbReference type="NCBI Taxonomy" id="1774968"/>
    <lineage>
        <taxon>Bacteria</taxon>
        <taxon>Pseudomonadati</taxon>
        <taxon>Pseudomonadota</taxon>
        <taxon>Alphaproteobacteria</taxon>
        <taxon>Hyphomicrobiales</taxon>
        <taxon>Hyphomicrobiaceae</taxon>
        <taxon>Methyloceanibacter</taxon>
    </lineage>
</organism>
<dbReference type="AlphaFoldDB" id="A0A1E3W2F8"/>
<accession>A0A1E3W2F8</accession>
<comment type="caution">
    <text evidence="1">The sequence shown here is derived from an EMBL/GenBank/DDBJ whole genome shotgun (WGS) entry which is preliminary data.</text>
</comment>
<sequence>MAVLEALAGGLETLFEMFDAAFGGVVESAANFHGLRALWRELDFDFRLGPRGDALIQLRLVAAPLEAWSNPFMT</sequence>
<name>A0A1E3W2F8_9HYPH</name>
<dbReference type="Proteomes" id="UP000094501">
    <property type="component" value="Unassembled WGS sequence"/>
</dbReference>
<keyword evidence="2" id="KW-1185">Reference proteome</keyword>
<dbReference type="RefSeq" id="WP_069436802.1">
    <property type="nucleotide sequence ID" value="NZ_LPWG01000010.1"/>
</dbReference>